<keyword evidence="3 7" id="KW-0808">Transferase</keyword>
<dbReference type="EC" id="2.5.1.145" evidence="7"/>
<feature type="transmembrane region" description="Helical" evidence="7">
    <location>
        <begin position="58"/>
        <end position="80"/>
    </location>
</feature>
<comment type="pathway">
    <text evidence="7">Protein modification; lipoprotein biosynthesis (diacylglyceryl transfer).</text>
</comment>
<evidence type="ECO:0000256" key="7">
    <source>
        <dbReference type="HAMAP-Rule" id="MF_01147"/>
    </source>
</evidence>
<dbReference type="Proteomes" id="UP001500767">
    <property type="component" value="Unassembled WGS sequence"/>
</dbReference>
<feature type="transmembrane region" description="Helical" evidence="7">
    <location>
        <begin position="248"/>
        <end position="267"/>
    </location>
</feature>
<keyword evidence="5 7" id="KW-1133">Transmembrane helix</keyword>
<evidence type="ECO:0000256" key="8">
    <source>
        <dbReference type="SAM" id="MobiDB-lite"/>
    </source>
</evidence>
<dbReference type="PANTHER" id="PTHR30589">
    <property type="entry name" value="PROLIPOPROTEIN DIACYLGLYCERYL TRANSFERASE"/>
    <property type="match status" value="1"/>
</dbReference>
<dbReference type="EMBL" id="BAAAYR010000001">
    <property type="protein sequence ID" value="GAA3554358.1"/>
    <property type="molecule type" value="Genomic_DNA"/>
</dbReference>
<sequence>MSPLVALAPLFIPSPSQNVWHLGPLPIRAYALCIIAGIIVGMVIATRRWRARGGTSDGLESVVVLAVPFGIVGARIYHVITDYELYFGPGRHPVDALKIWQGGLGIWGAVAFGALGGWLVARRRGIRFPALLDACAPGIAVAQGIGRLGNWFNSELFGRPTTLPWGLEIDPRFRPSGFEQYATFHPTFLYELVWDVLVAVAVVLLDRRFRLGHGKVFTLYVLFYTAGRFWIEALRIDTVNEIGGFRLNNYTSVIVFVAAALVLLWLVRNRPGRETVVEDPATTAPVDGVVDADADVADREGDESRTDAAVSDDGTADEPADAVPGDGATASPAAPERSRTDL</sequence>
<organism evidence="9 10">
    <name type="scientific">Microlunatus spumicola</name>
    <dbReference type="NCBI Taxonomy" id="81499"/>
    <lineage>
        <taxon>Bacteria</taxon>
        <taxon>Bacillati</taxon>
        <taxon>Actinomycetota</taxon>
        <taxon>Actinomycetes</taxon>
        <taxon>Propionibacteriales</taxon>
        <taxon>Propionibacteriaceae</taxon>
        <taxon>Microlunatus</taxon>
    </lineage>
</organism>
<evidence type="ECO:0000313" key="10">
    <source>
        <dbReference type="Proteomes" id="UP001500767"/>
    </source>
</evidence>
<evidence type="ECO:0000313" key="9">
    <source>
        <dbReference type="EMBL" id="GAA3554358.1"/>
    </source>
</evidence>
<dbReference type="Pfam" id="PF01790">
    <property type="entry name" value="LGT"/>
    <property type="match status" value="1"/>
</dbReference>
<proteinExistence type="inferred from homology"/>
<dbReference type="HAMAP" id="MF_01147">
    <property type="entry name" value="Lgt"/>
    <property type="match status" value="1"/>
</dbReference>
<dbReference type="RefSeq" id="WP_344741060.1">
    <property type="nucleotide sequence ID" value="NZ_BAAAYR010000001.1"/>
</dbReference>
<evidence type="ECO:0000256" key="5">
    <source>
        <dbReference type="ARBA" id="ARBA00022989"/>
    </source>
</evidence>
<feature type="transmembrane region" description="Helical" evidence="7">
    <location>
        <begin position="217"/>
        <end position="236"/>
    </location>
</feature>
<comment type="function">
    <text evidence="7">Catalyzes the transfer of the diacylglyceryl group from phosphatidylglycerol to the sulfhydryl group of the N-terminal cysteine of a prolipoprotein, the first step in the formation of mature lipoproteins.</text>
</comment>
<evidence type="ECO:0000256" key="6">
    <source>
        <dbReference type="ARBA" id="ARBA00023136"/>
    </source>
</evidence>
<comment type="caution">
    <text evidence="9">The sequence shown here is derived from an EMBL/GenBank/DDBJ whole genome shotgun (WGS) entry which is preliminary data.</text>
</comment>
<accession>A0ABP6WRV4</accession>
<keyword evidence="10" id="KW-1185">Reference proteome</keyword>
<dbReference type="PROSITE" id="PS01311">
    <property type="entry name" value="LGT"/>
    <property type="match status" value="1"/>
</dbReference>
<feature type="transmembrane region" description="Helical" evidence="7">
    <location>
        <begin position="26"/>
        <end position="46"/>
    </location>
</feature>
<feature type="transmembrane region" description="Helical" evidence="7">
    <location>
        <begin position="128"/>
        <end position="146"/>
    </location>
</feature>
<dbReference type="InterPro" id="IPR001640">
    <property type="entry name" value="Lgt"/>
</dbReference>
<comment type="subcellular location">
    <subcellularLocation>
        <location evidence="7">Cell membrane</location>
        <topology evidence="7">Multi-pass membrane protein</topology>
    </subcellularLocation>
</comment>
<comment type="similarity">
    <text evidence="1 7">Belongs to the Lgt family.</text>
</comment>
<evidence type="ECO:0000256" key="4">
    <source>
        <dbReference type="ARBA" id="ARBA00022692"/>
    </source>
</evidence>
<feature type="transmembrane region" description="Helical" evidence="7">
    <location>
        <begin position="100"/>
        <end position="121"/>
    </location>
</feature>
<dbReference type="PANTHER" id="PTHR30589:SF0">
    <property type="entry name" value="PHOSPHATIDYLGLYCEROL--PROLIPOPROTEIN DIACYLGLYCERYL TRANSFERASE"/>
    <property type="match status" value="1"/>
</dbReference>
<feature type="compositionally biased region" description="Basic and acidic residues" evidence="8">
    <location>
        <begin position="296"/>
        <end position="306"/>
    </location>
</feature>
<gene>
    <name evidence="7 9" type="primary">lgt</name>
    <name evidence="9" type="ORF">GCM10022197_06860</name>
</gene>
<feature type="binding site" evidence="7">
    <location>
        <position position="147"/>
    </location>
    <ligand>
        <name>a 1,2-diacyl-sn-glycero-3-phospho-(1'-sn-glycerol)</name>
        <dbReference type="ChEBI" id="CHEBI:64716"/>
    </ligand>
</feature>
<protein>
    <recommendedName>
        <fullName evidence="7">Phosphatidylglycerol--prolipoprotein diacylglyceryl transferase</fullName>
        <ecNumber evidence="7">2.5.1.145</ecNumber>
    </recommendedName>
</protein>
<feature type="region of interest" description="Disordered" evidence="8">
    <location>
        <begin position="278"/>
        <end position="342"/>
    </location>
</feature>
<evidence type="ECO:0000256" key="2">
    <source>
        <dbReference type="ARBA" id="ARBA00022475"/>
    </source>
</evidence>
<keyword evidence="2 7" id="KW-1003">Cell membrane</keyword>
<reference evidence="10" key="1">
    <citation type="journal article" date="2019" name="Int. J. Syst. Evol. Microbiol.">
        <title>The Global Catalogue of Microorganisms (GCM) 10K type strain sequencing project: providing services to taxonomists for standard genome sequencing and annotation.</title>
        <authorList>
            <consortium name="The Broad Institute Genomics Platform"/>
            <consortium name="The Broad Institute Genome Sequencing Center for Infectious Disease"/>
            <person name="Wu L."/>
            <person name="Ma J."/>
        </authorList>
    </citation>
    <scope>NUCLEOTIDE SEQUENCE [LARGE SCALE GENOMIC DNA]</scope>
    <source>
        <strain evidence="10">JCM 16540</strain>
    </source>
</reference>
<evidence type="ECO:0000256" key="3">
    <source>
        <dbReference type="ARBA" id="ARBA00022679"/>
    </source>
</evidence>
<name>A0ABP6WRV4_9ACTN</name>
<keyword evidence="6 7" id="KW-0472">Membrane</keyword>
<comment type="catalytic activity">
    <reaction evidence="7">
        <text>L-cysteinyl-[prolipoprotein] + a 1,2-diacyl-sn-glycero-3-phospho-(1'-sn-glycerol) = an S-1,2-diacyl-sn-glyceryl-L-cysteinyl-[prolipoprotein] + sn-glycerol 1-phosphate + H(+)</text>
        <dbReference type="Rhea" id="RHEA:56712"/>
        <dbReference type="Rhea" id="RHEA-COMP:14679"/>
        <dbReference type="Rhea" id="RHEA-COMP:14680"/>
        <dbReference type="ChEBI" id="CHEBI:15378"/>
        <dbReference type="ChEBI" id="CHEBI:29950"/>
        <dbReference type="ChEBI" id="CHEBI:57685"/>
        <dbReference type="ChEBI" id="CHEBI:64716"/>
        <dbReference type="ChEBI" id="CHEBI:140658"/>
        <dbReference type="EC" id="2.5.1.145"/>
    </reaction>
</comment>
<keyword evidence="4 7" id="KW-0812">Transmembrane</keyword>
<evidence type="ECO:0000256" key="1">
    <source>
        <dbReference type="ARBA" id="ARBA00007150"/>
    </source>
</evidence>
<dbReference type="GO" id="GO:0016740">
    <property type="term" value="F:transferase activity"/>
    <property type="evidence" value="ECO:0007669"/>
    <property type="project" value="UniProtKB-KW"/>
</dbReference>
<feature type="transmembrane region" description="Helical" evidence="7">
    <location>
        <begin position="188"/>
        <end position="205"/>
    </location>
</feature>
<dbReference type="NCBIfam" id="TIGR00544">
    <property type="entry name" value="lgt"/>
    <property type="match status" value="1"/>
</dbReference>